<feature type="region of interest" description="Disordered" evidence="1">
    <location>
        <begin position="128"/>
        <end position="186"/>
    </location>
</feature>
<feature type="region of interest" description="Disordered" evidence="1">
    <location>
        <begin position="45"/>
        <end position="97"/>
    </location>
</feature>
<sequence>MHVPVRRVLTTYLSETTRGGENGWGAAKPEAPWDYHPEMLLNPKKTQAKAVGAGPKRSASKEADAEPAGLTPRALEAEGGVAPAPSSSGTSNVVTGTDAASAELDALLGEQVRGAEEAADAVARRAEEGIAAVSSAESEVEEDGPIAGGEDMSVDSEDDNEELWDELADEMLDDAEDDQGDAPEAAQISAVEQRNRARVENVMSKFAEKQAAAAGKQRPRDGPKQSRRTGESGGAAADDDDDSDILDEIDLLTEGYNVRETKPQGFGL</sequence>
<feature type="compositionally biased region" description="Low complexity" evidence="1">
    <location>
        <begin position="86"/>
        <end position="97"/>
    </location>
</feature>
<organism evidence="2">
    <name type="scientific">Prasinoderma coloniale</name>
    <dbReference type="NCBI Taxonomy" id="156133"/>
    <lineage>
        <taxon>Eukaryota</taxon>
        <taxon>Viridiplantae</taxon>
        <taxon>Prasinodermophyta</taxon>
        <taxon>Prasinodermophyceae</taxon>
        <taxon>Prasinodermales</taxon>
        <taxon>Prasinodermaceae</taxon>
        <taxon>Prasinoderma</taxon>
    </lineage>
</organism>
<evidence type="ECO:0000256" key="1">
    <source>
        <dbReference type="SAM" id="MobiDB-lite"/>
    </source>
</evidence>
<accession>A0A7R9TBL5</accession>
<feature type="compositionally biased region" description="Basic and acidic residues" evidence="1">
    <location>
        <begin position="218"/>
        <end position="230"/>
    </location>
</feature>
<evidence type="ECO:0000313" key="2">
    <source>
        <dbReference type="EMBL" id="CAD8230925.1"/>
    </source>
</evidence>
<gene>
    <name evidence="2" type="ORF">PCOL08062_LOCUS1765</name>
</gene>
<dbReference type="AlphaFoldDB" id="A0A7R9TBL5"/>
<dbReference type="EMBL" id="HBDZ01002224">
    <property type="protein sequence ID" value="CAD8230925.1"/>
    <property type="molecule type" value="Transcribed_RNA"/>
</dbReference>
<protein>
    <submittedName>
        <fullName evidence="2">Uncharacterized protein</fullName>
    </submittedName>
</protein>
<name>A0A7R9TBL5_9VIRI</name>
<reference evidence="2" key="1">
    <citation type="submission" date="2021-01" db="EMBL/GenBank/DDBJ databases">
        <authorList>
            <person name="Corre E."/>
            <person name="Pelletier E."/>
            <person name="Niang G."/>
            <person name="Scheremetjew M."/>
            <person name="Finn R."/>
            <person name="Kale V."/>
            <person name="Holt S."/>
            <person name="Cochrane G."/>
            <person name="Meng A."/>
            <person name="Brown T."/>
            <person name="Cohen L."/>
        </authorList>
    </citation>
    <scope>NUCLEOTIDE SEQUENCE</scope>
    <source>
        <strain evidence="2">CCMP1413</strain>
    </source>
</reference>
<feature type="compositionally biased region" description="Acidic residues" evidence="1">
    <location>
        <begin position="152"/>
        <end position="181"/>
    </location>
</feature>
<proteinExistence type="predicted"/>
<feature type="region of interest" description="Disordered" evidence="1">
    <location>
        <begin position="206"/>
        <end position="245"/>
    </location>
</feature>